<dbReference type="AlphaFoldDB" id="A0A0H3ZX11"/>
<dbReference type="PANTHER" id="PTHR40661">
    <property type="match status" value="1"/>
</dbReference>
<dbReference type="Gene3D" id="1.10.260.40">
    <property type="entry name" value="lambda repressor-like DNA-binding domains"/>
    <property type="match status" value="1"/>
</dbReference>
<dbReference type="PROSITE" id="PS50943">
    <property type="entry name" value="HTH_CROC1"/>
    <property type="match status" value="1"/>
</dbReference>
<dbReference type="CDD" id="cd00093">
    <property type="entry name" value="HTH_XRE"/>
    <property type="match status" value="1"/>
</dbReference>
<dbReference type="InterPro" id="IPR010982">
    <property type="entry name" value="Lambda_DNA-bd_dom_sf"/>
</dbReference>
<dbReference type="Pfam" id="PF00717">
    <property type="entry name" value="Peptidase_S24"/>
    <property type="match status" value="1"/>
</dbReference>
<dbReference type="Gene3D" id="2.10.109.10">
    <property type="entry name" value="Umud Fragment, subunit A"/>
    <property type="match status" value="1"/>
</dbReference>
<dbReference type="SUPFAM" id="SSF47413">
    <property type="entry name" value="lambda repressor-like DNA-binding domains"/>
    <property type="match status" value="1"/>
</dbReference>
<name>A0A0H3ZX11_9VIBR</name>
<dbReference type="CDD" id="cd06529">
    <property type="entry name" value="S24_LexA-like"/>
    <property type="match status" value="1"/>
</dbReference>
<sequence length="208" mass="23647">MPLGERIKKAREDYLGISKKELASLLTVSQSAVNQWEKNVNHPSQKRLIELARILNVSYEWLIHGVKSIENDDHEFSIPFYEDIHCSAGIGYSNDKSDILMISSHLIPISPEKMTRSVIALRVHGDSMEPAISDQGIVFIDTSDSTIVDGKIYVYKIGDILRVKRLEYSVNGLIIKSLNPEYGDEKVTQQEFRDFCVIGRVLYSINKF</sequence>
<dbReference type="PANTHER" id="PTHR40661:SF3">
    <property type="entry name" value="FELS-1 PROPHAGE TRANSCRIPTIONAL REGULATOR"/>
    <property type="match status" value="1"/>
</dbReference>
<keyword evidence="2" id="KW-0238">DNA-binding</keyword>
<evidence type="ECO:0000313" key="5">
    <source>
        <dbReference type="EMBL" id="AKN39092.1"/>
    </source>
</evidence>
<proteinExistence type="predicted"/>
<keyword evidence="1" id="KW-0805">Transcription regulation</keyword>
<dbReference type="EMBL" id="KP795634">
    <property type="protein sequence ID" value="AKN39092.1"/>
    <property type="molecule type" value="Genomic_DNA"/>
</dbReference>
<dbReference type="SMART" id="SM00530">
    <property type="entry name" value="HTH_XRE"/>
    <property type="match status" value="1"/>
</dbReference>
<feature type="domain" description="HTH cro/C1-type" evidence="4">
    <location>
        <begin position="7"/>
        <end position="62"/>
    </location>
</feature>
<evidence type="ECO:0000256" key="1">
    <source>
        <dbReference type="ARBA" id="ARBA00023015"/>
    </source>
</evidence>
<dbReference type="InterPro" id="IPR015927">
    <property type="entry name" value="Peptidase_S24_S26A/B/C"/>
</dbReference>
<dbReference type="InterPro" id="IPR036286">
    <property type="entry name" value="LexA/Signal_pep-like_sf"/>
</dbReference>
<evidence type="ECO:0000256" key="2">
    <source>
        <dbReference type="ARBA" id="ARBA00023125"/>
    </source>
</evidence>
<dbReference type="SUPFAM" id="SSF51306">
    <property type="entry name" value="LexA/Signal peptidase"/>
    <property type="match status" value="1"/>
</dbReference>
<reference evidence="5" key="1">
    <citation type="journal article" date="2015" name="MBio">
        <title>Eco-Evolutionary Dynamics of Episomes among Ecologically Cohesive Bacterial Populations.</title>
        <authorList>
            <person name="Xue H."/>
            <person name="Cordero O.X."/>
            <person name="Camas F.M."/>
            <person name="Trimble W."/>
            <person name="Meyer F."/>
            <person name="Guglielmini J."/>
            <person name="Rocha E.P."/>
            <person name="Polz M.F."/>
        </authorList>
    </citation>
    <scope>NUCLEOTIDE SEQUENCE</scope>
    <source>
        <strain evidence="5">FF_110</strain>
    </source>
</reference>
<organism evidence="5">
    <name type="scientific">Vibrio genomosp. F6</name>
    <dbReference type="NCBI Taxonomy" id="723172"/>
    <lineage>
        <taxon>Bacteria</taxon>
        <taxon>Pseudomonadati</taxon>
        <taxon>Pseudomonadota</taxon>
        <taxon>Gammaproteobacteria</taxon>
        <taxon>Vibrionales</taxon>
        <taxon>Vibrionaceae</taxon>
        <taxon>Vibrio</taxon>
    </lineage>
</organism>
<accession>A0A0H3ZX11</accession>
<evidence type="ECO:0000259" key="4">
    <source>
        <dbReference type="PROSITE" id="PS50943"/>
    </source>
</evidence>
<dbReference type="InterPro" id="IPR001387">
    <property type="entry name" value="Cro/C1-type_HTH"/>
</dbReference>
<evidence type="ECO:0000256" key="3">
    <source>
        <dbReference type="ARBA" id="ARBA00023163"/>
    </source>
</evidence>
<dbReference type="Pfam" id="PF01381">
    <property type="entry name" value="HTH_3"/>
    <property type="match status" value="1"/>
</dbReference>
<protein>
    <submittedName>
        <fullName evidence="5">Phage repressor</fullName>
    </submittedName>
</protein>
<keyword evidence="3" id="KW-0804">Transcription</keyword>
<dbReference type="InterPro" id="IPR039418">
    <property type="entry name" value="LexA-like"/>
</dbReference>
<dbReference type="GO" id="GO:0003677">
    <property type="term" value="F:DNA binding"/>
    <property type="evidence" value="ECO:0007669"/>
    <property type="project" value="UniProtKB-KW"/>
</dbReference>